<proteinExistence type="predicted"/>
<keyword evidence="2" id="KW-1185">Reference proteome</keyword>
<dbReference type="EMBL" id="JARBJD010000017">
    <property type="protein sequence ID" value="KAK2961273.1"/>
    <property type="molecule type" value="Genomic_DNA"/>
</dbReference>
<organism evidence="1 2">
    <name type="scientific">Blattamonas nauphoetae</name>
    <dbReference type="NCBI Taxonomy" id="2049346"/>
    <lineage>
        <taxon>Eukaryota</taxon>
        <taxon>Metamonada</taxon>
        <taxon>Preaxostyla</taxon>
        <taxon>Oxymonadida</taxon>
        <taxon>Blattamonas</taxon>
    </lineage>
</organism>
<evidence type="ECO:0008006" key="3">
    <source>
        <dbReference type="Google" id="ProtNLM"/>
    </source>
</evidence>
<dbReference type="Proteomes" id="UP001281761">
    <property type="component" value="Unassembled WGS sequence"/>
</dbReference>
<evidence type="ECO:0000313" key="2">
    <source>
        <dbReference type="Proteomes" id="UP001281761"/>
    </source>
</evidence>
<gene>
    <name evidence="1" type="ORF">BLNAU_3719</name>
</gene>
<sequence length="107" mass="12739">MIAGERLQLIKKNEELVVMELNEQWVLIDDSPFQLHINTTLNKAQDIFTMIALNFCIVTDKGRYKGILFRSDFEQLFRTEHDVQRSRRIEKEKARKVTKDSPFESFF</sequence>
<evidence type="ECO:0000313" key="1">
    <source>
        <dbReference type="EMBL" id="KAK2961273.1"/>
    </source>
</evidence>
<reference evidence="1 2" key="1">
    <citation type="journal article" date="2022" name="bioRxiv">
        <title>Genomics of Preaxostyla Flagellates Illuminates Evolutionary Transitions and the Path Towards Mitochondrial Loss.</title>
        <authorList>
            <person name="Novak L.V.F."/>
            <person name="Treitli S.C."/>
            <person name="Pyrih J."/>
            <person name="Halakuc P."/>
            <person name="Pipaliya S.V."/>
            <person name="Vacek V."/>
            <person name="Brzon O."/>
            <person name="Soukal P."/>
            <person name="Eme L."/>
            <person name="Dacks J.B."/>
            <person name="Karnkowska A."/>
            <person name="Elias M."/>
            <person name="Hampl V."/>
        </authorList>
    </citation>
    <scope>NUCLEOTIDE SEQUENCE [LARGE SCALE GENOMIC DNA]</scope>
    <source>
        <strain evidence="1">NAU3</strain>
        <tissue evidence="1">Gut</tissue>
    </source>
</reference>
<name>A0ABQ9YBY6_9EUKA</name>
<accession>A0ABQ9YBY6</accession>
<protein>
    <recommendedName>
        <fullName evidence="3">CBS domain-containing protein</fullName>
    </recommendedName>
</protein>
<comment type="caution">
    <text evidence="1">The sequence shown here is derived from an EMBL/GenBank/DDBJ whole genome shotgun (WGS) entry which is preliminary data.</text>
</comment>
<dbReference type="SUPFAM" id="SSF54631">
    <property type="entry name" value="CBS-domain pair"/>
    <property type="match status" value="1"/>
</dbReference>
<dbReference type="InterPro" id="IPR046342">
    <property type="entry name" value="CBS_dom_sf"/>
</dbReference>
<dbReference type="Gene3D" id="3.10.580.10">
    <property type="entry name" value="CBS-domain"/>
    <property type="match status" value="1"/>
</dbReference>